<feature type="binding site" evidence="4">
    <location>
        <position position="283"/>
    </location>
    <ligand>
        <name>substrate</name>
    </ligand>
</feature>
<dbReference type="PANTHER" id="PTHR43028">
    <property type="entry name" value="3'(2'),5'-BISPHOSPHATE NUCLEOTIDASE 1"/>
    <property type="match status" value="1"/>
</dbReference>
<feature type="binding site" evidence="4">
    <location>
        <position position="115"/>
    </location>
    <ligand>
        <name>Mg(2+)</name>
        <dbReference type="ChEBI" id="CHEBI:18420"/>
        <label>2</label>
    </ligand>
</feature>
<dbReference type="InterPro" id="IPR050725">
    <property type="entry name" value="CysQ/Inositol_MonoPase"/>
</dbReference>
<feature type="binding site" evidence="4">
    <location>
        <position position="112"/>
    </location>
    <ligand>
        <name>Mg(2+)</name>
        <dbReference type="ChEBI" id="CHEBI:18420"/>
        <label>2</label>
    </ligand>
</feature>
<sequence length="330" mass="36494">MTQNRQEVFSEELISSLLQISLEAGKEILEVYSRDFSVDMKQDDSPLTEADRRSHTVMQRGLENLSLSGKDSLEGEEDKNGSDDGGLPVLSEEGDISEYGSRRTWDRYWLIDPLDGTKEFVKRNGEFTTNIALMAPRDAGHKKQSHRVWEPVIGVVYVPVQDIAYVGWRNRAVGEGSPGSGAPGLAYQIDRLSEGVEGWKSRSVALGSSNEELTLTGPGIESPLRVVASRSHLNEATEEFIAGLESAYNEVELTSFGSSLKLCKVASGEADVYPRFAPTMEWDTAAADGVCRAAGLKVVQADNHMPLEYNKEDLLNPWFLVCRDPRILQH</sequence>
<keyword evidence="4 7" id="KW-0378">Hydrolase</keyword>
<feature type="binding site" evidence="4">
    <location>
        <position position="283"/>
    </location>
    <ligand>
        <name>Mg(2+)</name>
        <dbReference type="ChEBI" id="CHEBI:18420"/>
        <label>2</label>
    </ligand>
</feature>
<name>V5WMZ6_9SPIO</name>
<dbReference type="Pfam" id="PF00459">
    <property type="entry name" value="Inositol_P"/>
    <property type="match status" value="1"/>
</dbReference>
<organism evidence="7 8">
    <name type="scientific">Salinispira pacifica</name>
    <dbReference type="NCBI Taxonomy" id="1307761"/>
    <lineage>
        <taxon>Bacteria</taxon>
        <taxon>Pseudomonadati</taxon>
        <taxon>Spirochaetota</taxon>
        <taxon>Spirochaetia</taxon>
        <taxon>Spirochaetales</taxon>
        <taxon>Spirochaetaceae</taxon>
        <taxon>Salinispira</taxon>
    </lineage>
</organism>
<comment type="similarity">
    <text evidence="4">Belongs to the inositol monophosphatase superfamily. CysQ family.</text>
</comment>
<keyword evidence="8" id="KW-1185">Reference proteome</keyword>
<evidence type="ECO:0000313" key="7">
    <source>
        <dbReference type="EMBL" id="AHC16534.1"/>
    </source>
</evidence>
<evidence type="ECO:0000256" key="3">
    <source>
        <dbReference type="ARBA" id="ARBA00022842"/>
    </source>
</evidence>
<dbReference type="GO" id="GO:0000103">
    <property type="term" value="P:sulfate assimilation"/>
    <property type="evidence" value="ECO:0007669"/>
    <property type="project" value="TreeGrafter"/>
</dbReference>
<dbReference type="InterPro" id="IPR020583">
    <property type="entry name" value="Inositol_monoP_metal-BS"/>
</dbReference>
<dbReference type="Gene3D" id="3.30.540.10">
    <property type="entry name" value="Fructose-1,6-Bisphosphatase, subunit A, domain 1"/>
    <property type="match status" value="1"/>
</dbReference>
<dbReference type="AlphaFoldDB" id="V5WMZ6"/>
<dbReference type="GO" id="GO:0050427">
    <property type="term" value="P:3'-phosphoadenosine 5'-phosphosulfate metabolic process"/>
    <property type="evidence" value="ECO:0007669"/>
    <property type="project" value="TreeGrafter"/>
</dbReference>
<feature type="binding site" evidence="5">
    <location>
        <position position="76"/>
    </location>
    <ligand>
        <name>Mg(2+)</name>
        <dbReference type="ChEBI" id="CHEBI:18420"/>
        <label>1</label>
        <note>catalytic</note>
    </ligand>
</feature>
<gene>
    <name evidence="4" type="primary">cysQ</name>
    <name evidence="7" type="ORF">L21SP2_3194</name>
</gene>
<dbReference type="GO" id="GO:0000287">
    <property type="term" value="F:magnesium ion binding"/>
    <property type="evidence" value="ECO:0007669"/>
    <property type="project" value="UniProtKB-UniRule"/>
</dbReference>
<dbReference type="SUPFAM" id="SSF56655">
    <property type="entry name" value="Carbohydrate phosphatase"/>
    <property type="match status" value="1"/>
</dbReference>
<feature type="binding site" evidence="4">
    <location>
        <position position="112"/>
    </location>
    <ligand>
        <name>Mg(2+)</name>
        <dbReference type="ChEBI" id="CHEBI:18420"/>
        <label>1</label>
    </ligand>
</feature>
<comment type="subcellular location">
    <subcellularLocation>
        <location evidence="4">Cell membrane</location>
        <topology evidence="4">Peripheral membrane protein</topology>
        <orientation evidence="4">Cytoplasmic side</orientation>
    </subcellularLocation>
</comment>
<dbReference type="RefSeq" id="WP_024269430.1">
    <property type="nucleotide sequence ID" value="NC_023035.1"/>
</dbReference>
<feature type="compositionally biased region" description="Basic and acidic residues" evidence="6">
    <location>
        <begin position="40"/>
        <end position="54"/>
    </location>
</feature>
<dbReference type="CDD" id="cd01638">
    <property type="entry name" value="CysQ"/>
    <property type="match status" value="1"/>
</dbReference>
<dbReference type="InterPro" id="IPR000760">
    <property type="entry name" value="Inositol_monophosphatase-like"/>
</dbReference>
<evidence type="ECO:0000256" key="5">
    <source>
        <dbReference type="PIRSR" id="PIRSR600760-2"/>
    </source>
</evidence>
<dbReference type="HOGENOM" id="CLU_044118_3_0_12"/>
<dbReference type="STRING" id="1307761.L21SP2_3194"/>
<dbReference type="OrthoDB" id="9772456at2"/>
<evidence type="ECO:0000256" key="1">
    <source>
        <dbReference type="ARBA" id="ARBA00001625"/>
    </source>
</evidence>
<feature type="binding site" evidence="4">
    <location>
        <position position="114"/>
    </location>
    <ligand>
        <name>Mg(2+)</name>
        <dbReference type="ChEBI" id="CHEBI:18420"/>
        <label>1</label>
    </ligand>
</feature>
<comment type="catalytic activity">
    <reaction evidence="1 4">
        <text>adenosine 3',5'-bisphosphate + H2O = AMP + phosphate</text>
        <dbReference type="Rhea" id="RHEA:10040"/>
        <dbReference type="ChEBI" id="CHEBI:15377"/>
        <dbReference type="ChEBI" id="CHEBI:43474"/>
        <dbReference type="ChEBI" id="CHEBI:58343"/>
        <dbReference type="ChEBI" id="CHEBI:456215"/>
        <dbReference type="EC" id="3.1.3.7"/>
    </reaction>
</comment>
<evidence type="ECO:0000256" key="4">
    <source>
        <dbReference type="HAMAP-Rule" id="MF_02095"/>
    </source>
</evidence>
<comment type="cofactor">
    <cofactor evidence="4 5">
        <name>Mg(2+)</name>
        <dbReference type="ChEBI" id="CHEBI:18420"/>
    </cofactor>
</comment>
<dbReference type="GO" id="GO:0005886">
    <property type="term" value="C:plasma membrane"/>
    <property type="evidence" value="ECO:0007669"/>
    <property type="project" value="UniProtKB-SubCell"/>
</dbReference>
<dbReference type="EMBL" id="CP006939">
    <property type="protein sequence ID" value="AHC16534.1"/>
    <property type="molecule type" value="Genomic_DNA"/>
</dbReference>
<evidence type="ECO:0000256" key="2">
    <source>
        <dbReference type="ARBA" id="ARBA00022723"/>
    </source>
</evidence>
<dbReference type="InterPro" id="IPR006240">
    <property type="entry name" value="CysQ"/>
</dbReference>
<feature type="region of interest" description="Disordered" evidence="6">
    <location>
        <begin position="40"/>
        <end position="93"/>
    </location>
</feature>
<feature type="binding site" evidence="4">
    <location>
        <position position="92"/>
    </location>
    <ligand>
        <name>substrate</name>
    </ligand>
</feature>
<feature type="binding site" evidence="4">
    <location>
        <position position="92"/>
    </location>
    <ligand>
        <name>Mg(2+)</name>
        <dbReference type="ChEBI" id="CHEBI:18420"/>
        <label>1</label>
    </ligand>
</feature>
<comment type="function">
    <text evidence="4">Converts adenosine-3',5'-bisphosphate (PAP) to AMP.</text>
</comment>
<feature type="binding site" evidence="5">
    <location>
        <position position="283"/>
    </location>
    <ligand>
        <name>Mg(2+)</name>
        <dbReference type="ChEBI" id="CHEBI:18420"/>
        <label>1</label>
        <note>catalytic</note>
    </ligand>
</feature>
<protein>
    <recommendedName>
        <fullName evidence="4">3'(2'),5'-bisphosphate nucleotidase CysQ</fullName>
        <ecNumber evidence="4">3.1.3.7</ecNumber>
    </recommendedName>
    <alternativeName>
        <fullName evidence="4">3'(2'),5-bisphosphonucleoside 3'(2')-phosphohydrolase</fullName>
    </alternativeName>
    <alternativeName>
        <fullName evidence="4">3'-phosphoadenosine 5'-phosphate phosphatase</fullName>
        <shortName evidence="4">PAP phosphatase</shortName>
    </alternativeName>
</protein>
<evidence type="ECO:0000313" key="8">
    <source>
        <dbReference type="Proteomes" id="UP000018680"/>
    </source>
</evidence>
<dbReference type="Proteomes" id="UP000018680">
    <property type="component" value="Chromosome"/>
</dbReference>
<reference evidence="7 8" key="1">
    <citation type="journal article" date="2015" name="Stand. Genomic Sci.">
        <title>Complete genome sequence and description of Salinispira pacifica gen. nov., sp. nov., a novel spirochaete isolated form a hypersaline microbial mat.</title>
        <authorList>
            <person name="Ben Hania W."/>
            <person name="Joseph M."/>
            <person name="Schumann P."/>
            <person name="Bunk B."/>
            <person name="Fiebig A."/>
            <person name="Sproer C."/>
            <person name="Klenk H.P."/>
            <person name="Fardeau M.L."/>
            <person name="Spring S."/>
        </authorList>
    </citation>
    <scope>NUCLEOTIDE SEQUENCE [LARGE SCALE GENOMIC DNA]</scope>
    <source>
        <strain evidence="7 8">L21-RPul-D2</strain>
    </source>
</reference>
<dbReference type="PATRIC" id="fig|1307761.3.peg.3182"/>
<keyword evidence="4" id="KW-0472">Membrane</keyword>
<dbReference type="PROSITE" id="PS00629">
    <property type="entry name" value="IMP_1"/>
    <property type="match status" value="1"/>
</dbReference>
<dbReference type="GO" id="GO:0008441">
    <property type="term" value="F:3'(2'),5'-bisphosphate nucleotidase activity"/>
    <property type="evidence" value="ECO:0007669"/>
    <property type="project" value="UniProtKB-UniRule"/>
</dbReference>
<feature type="binding site" evidence="4">
    <location>
        <begin position="114"/>
        <end position="117"/>
    </location>
    <ligand>
        <name>substrate</name>
    </ligand>
</feature>
<accession>V5WMZ6</accession>
<keyword evidence="2 4" id="KW-0479">Metal-binding</keyword>
<dbReference type="EC" id="3.1.3.7" evidence="4"/>
<evidence type="ECO:0000256" key="6">
    <source>
        <dbReference type="SAM" id="MobiDB-lite"/>
    </source>
</evidence>
<proteinExistence type="inferred from homology"/>
<dbReference type="KEGG" id="slr:L21SP2_3194"/>
<dbReference type="PANTHER" id="PTHR43028:SF5">
    <property type="entry name" value="3'(2'),5'-BISPHOSPHATE NUCLEOTIDASE 1"/>
    <property type="match status" value="1"/>
</dbReference>
<dbReference type="eggNOG" id="COG1218">
    <property type="taxonomic scope" value="Bacteria"/>
</dbReference>
<keyword evidence="4" id="KW-1003">Cell membrane</keyword>
<dbReference type="HAMAP" id="MF_02095">
    <property type="entry name" value="CysQ"/>
    <property type="match status" value="1"/>
</dbReference>
<feature type="binding site" evidence="5">
    <location>
        <position position="114"/>
    </location>
    <ligand>
        <name>Mg(2+)</name>
        <dbReference type="ChEBI" id="CHEBI:18420"/>
        <label>1</label>
        <note>catalytic</note>
    </ligand>
</feature>
<keyword evidence="3 4" id="KW-0460">Magnesium</keyword>
<dbReference type="Gene3D" id="3.40.190.80">
    <property type="match status" value="1"/>
</dbReference>
<feature type="binding site" evidence="5">
    <location>
        <position position="115"/>
    </location>
    <ligand>
        <name>Mg(2+)</name>
        <dbReference type="ChEBI" id="CHEBI:18420"/>
        <label>1</label>
        <note>catalytic</note>
    </ligand>
</feature>
<feature type="binding site" evidence="5">
    <location>
        <position position="112"/>
    </location>
    <ligand>
        <name>Mg(2+)</name>
        <dbReference type="ChEBI" id="CHEBI:18420"/>
        <label>1</label>
        <note>catalytic</note>
    </ligand>
</feature>